<evidence type="ECO:0000313" key="1">
    <source>
        <dbReference type="EMBL" id="KAJ8388685.1"/>
    </source>
</evidence>
<organism evidence="1 2">
    <name type="scientific">Aldrovandia affinis</name>
    <dbReference type="NCBI Taxonomy" id="143900"/>
    <lineage>
        <taxon>Eukaryota</taxon>
        <taxon>Metazoa</taxon>
        <taxon>Chordata</taxon>
        <taxon>Craniata</taxon>
        <taxon>Vertebrata</taxon>
        <taxon>Euteleostomi</taxon>
        <taxon>Actinopterygii</taxon>
        <taxon>Neopterygii</taxon>
        <taxon>Teleostei</taxon>
        <taxon>Notacanthiformes</taxon>
        <taxon>Halosauridae</taxon>
        <taxon>Aldrovandia</taxon>
    </lineage>
</organism>
<gene>
    <name evidence="1" type="ORF">AAFF_G00130940</name>
</gene>
<keyword evidence="2" id="KW-1185">Reference proteome</keyword>
<dbReference type="Proteomes" id="UP001221898">
    <property type="component" value="Unassembled WGS sequence"/>
</dbReference>
<dbReference type="AlphaFoldDB" id="A0AAD7RR76"/>
<accession>A0AAD7RR76</accession>
<evidence type="ECO:0000313" key="2">
    <source>
        <dbReference type="Proteomes" id="UP001221898"/>
    </source>
</evidence>
<comment type="caution">
    <text evidence="1">The sequence shown here is derived from an EMBL/GenBank/DDBJ whole genome shotgun (WGS) entry which is preliminary data.</text>
</comment>
<protein>
    <submittedName>
        <fullName evidence="1">Uncharacterized protein</fullName>
    </submittedName>
</protein>
<proteinExistence type="predicted"/>
<reference evidence="1" key="1">
    <citation type="journal article" date="2023" name="Science">
        <title>Genome structures resolve the early diversification of teleost fishes.</title>
        <authorList>
            <person name="Parey E."/>
            <person name="Louis A."/>
            <person name="Montfort J."/>
            <person name="Bouchez O."/>
            <person name="Roques C."/>
            <person name="Iampietro C."/>
            <person name="Lluch J."/>
            <person name="Castinel A."/>
            <person name="Donnadieu C."/>
            <person name="Desvignes T."/>
            <person name="Floi Bucao C."/>
            <person name="Jouanno E."/>
            <person name="Wen M."/>
            <person name="Mejri S."/>
            <person name="Dirks R."/>
            <person name="Jansen H."/>
            <person name="Henkel C."/>
            <person name="Chen W.J."/>
            <person name="Zahm M."/>
            <person name="Cabau C."/>
            <person name="Klopp C."/>
            <person name="Thompson A.W."/>
            <person name="Robinson-Rechavi M."/>
            <person name="Braasch I."/>
            <person name="Lecointre G."/>
            <person name="Bobe J."/>
            <person name="Postlethwait J.H."/>
            <person name="Berthelot C."/>
            <person name="Roest Crollius H."/>
            <person name="Guiguen Y."/>
        </authorList>
    </citation>
    <scope>NUCLEOTIDE SEQUENCE</scope>
    <source>
        <strain evidence="1">NC1722</strain>
    </source>
</reference>
<dbReference type="EMBL" id="JAINUG010000191">
    <property type="protein sequence ID" value="KAJ8388685.1"/>
    <property type="molecule type" value="Genomic_DNA"/>
</dbReference>
<name>A0AAD7RR76_9TELE</name>
<sequence>MHKIRTSSLPFICAVSPRALSTSTGENGHSVLIKAVGEVTQERSGMVTAHGGTLATLTVVAPGPRAERHVRTSLRGTGCGRALVLANAIAGKAPVLHVRVRAAS</sequence>